<evidence type="ECO:0000259" key="2">
    <source>
        <dbReference type="SMART" id="SM00829"/>
    </source>
</evidence>
<dbReference type="FunFam" id="3.40.50.720:FF:000121">
    <property type="entry name" value="Prostaglandin reductase 2"/>
    <property type="match status" value="1"/>
</dbReference>
<sequence>MASTFQSVVLRKRPQEHIVLGETFSVVDNPALSPDDLKDGEVIFQTKYISVDPGMRDWLNEPGSYMAPVAIGEVMRGFSAGVITASKHPKFPVGSYATGLVGWTEFKIVPGDSLVNPEIPEGGRLADALSLLGFTSLTAYYGFEKAARVRPGDLVVISGAGGATGSVAGQIAKIKGARVLGLTGSDEKVKWLKGIGFDDALNYKAPGFAESFKAATPGGFDIFWDNVGGDILEHALDNAKVGGQIVLCGGVSQVNTTTPKGPKNYMNIGYKRLRVQGFLVFDYPEENPQAYEQLSQWYKEGKLQAKETIIPGGVKQAEKTLRDIYNGVNTGKLLVEI</sequence>
<name>A0A438NAS2_EXOME</name>
<dbReference type="AlphaFoldDB" id="A0A438NAS2"/>
<dbReference type="InterPro" id="IPR036291">
    <property type="entry name" value="NAD(P)-bd_dom_sf"/>
</dbReference>
<dbReference type="OrthoDB" id="809632at2759"/>
<dbReference type="GO" id="GO:0016628">
    <property type="term" value="F:oxidoreductase activity, acting on the CH-CH group of donors, NAD or NADP as acceptor"/>
    <property type="evidence" value="ECO:0007669"/>
    <property type="project" value="InterPro"/>
</dbReference>
<dbReference type="PANTHER" id="PTHR43205:SF42">
    <property type="entry name" value="ALCOHOL DEHYDROGENASE, ZINC-CONTAINING (AFU_ORTHOLOGUE AFUA_7G04530)"/>
    <property type="match status" value="1"/>
</dbReference>
<dbReference type="InterPro" id="IPR011032">
    <property type="entry name" value="GroES-like_sf"/>
</dbReference>
<dbReference type="InterPro" id="IPR013149">
    <property type="entry name" value="ADH-like_C"/>
</dbReference>
<reference evidence="3 4" key="1">
    <citation type="submission" date="2017-03" db="EMBL/GenBank/DDBJ databases">
        <title>Genomes of endolithic fungi from Antarctica.</title>
        <authorList>
            <person name="Coleine C."/>
            <person name="Masonjones S."/>
            <person name="Stajich J.E."/>
        </authorList>
    </citation>
    <scope>NUCLEOTIDE SEQUENCE [LARGE SCALE GENOMIC DNA]</scope>
    <source>
        <strain evidence="3 4">CCFEE 6314</strain>
    </source>
</reference>
<dbReference type="InterPro" id="IPR041694">
    <property type="entry name" value="ADH_N_2"/>
</dbReference>
<dbReference type="VEuPathDB" id="FungiDB:PV10_04055"/>
<keyword evidence="1" id="KW-0560">Oxidoreductase</keyword>
<dbReference type="SMART" id="SM00829">
    <property type="entry name" value="PKS_ER"/>
    <property type="match status" value="1"/>
</dbReference>
<dbReference type="SUPFAM" id="SSF51735">
    <property type="entry name" value="NAD(P)-binding Rossmann-fold domains"/>
    <property type="match status" value="1"/>
</dbReference>
<dbReference type="SUPFAM" id="SSF50129">
    <property type="entry name" value="GroES-like"/>
    <property type="match status" value="1"/>
</dbReference>
<dbReference type="CDD" id="cd05288">
    <property type="entry name" value="PGDH"/>
    <property type="match status" value="1"/>
</dbReference>
<dbReference type="Pfam" id="PF00107">
    <property type="entry name" value="ADH_zinc_N"/>
    <property type="match status" value="1"/>
</dbReference>
<evidence type="ECO:0000256" key="1">
    <source>
        <dbReference type="ARBA" id="ARBA00023002"/>
    </source>
</evidence>
<dbReference type="InterPro" id="IPR045010">
    <property type="entry name" value="MDR_fam"/>
</dbReference>
<feature type="domain" description="Enoyl reductase (ER)" evidence="2">
    <location>
        <begin position="25"/>
        <end position="335"/>
    </location>
</feature>
<evidence type="ECO:0000313" key="3">
    <source>
        <dbReference type="EMBL" id="RVX72865.1"/>
    </source>
</evidence>
<accession>A0A438NAS2</accession>
<gene>
    <name evidence="3" type="ORF">B0A52_03218</name>
</gene>
<dbReference type="Pfam" id="PF16884">
    <property type="entry name" value="ADH_N_2"/>
    <property type="match status" value="1"/>
</dbReference>
<dbReference type="Proteomes" id="UP000288859">
    <property type="component" value="Unassembled WGS sequence"/>
</dbReference>
<organism evidence="3 4">
    <name type="scientific">Exophiala mesophila</name>
    <name type="common">Black yeast-like fungus</name>
    <dbReference type="NCBI Taxonomy" id="212818"/>
    <lineage>
        <taxon>Eukaryota</taxon>
        <taxon>Fungi</taxon>
        <taxon>Dikarya</taxon>
        <taxon>Ascomycota</taxon>
        <taxon>Pezizomycotina</taxon>
        <taxon>Eurotiomycetes</taxon>
        <taxon>Chaetothyriomycetidae</taxon>
        <taxon>Chaetothyriales</taxon>
        <taxon>Herpotrichiellaceae</taxon>
        <taxon>Exophiala</taxon>
    </lineage>
</organism>
<dbReference type="InterPro" id="IPR020843">
    <property type="entry name" value="ER"/>
</dbReference>
<dbReference type="EMBL" id="NAJM01000010">
    <property type="protein sequence ID" value="RVX72865.1"/>
    <property type="molecule type" value="Genomic_DNA"/>
</dbReference>
<evidence type="ECO:0000313" key="4">
    <source>
        <dbReference type="Proteomes" id="UP000288859"/>
    </source>
</evidence>
<protein>
    <recommendedName>
        <fullName evidence="2">Enoyl reductase (ER) domain-containing protein</fullName>
    </recommendedName>
</protein>
<dbReference type="Gene3D" id="3.90.180.10">
    <property type="entry name" value="Medium-chain alcohol dehydrogenases, catalytic domain"/>
    <property type="match status" value="1"/>
</dbReference>
<proteinExistence type="predicted"/>
<comment type="caution">
    <text evidence="3">The sequence shown here is derived from an EMBL/GenBank/DDBJ whole genome shotgun (WGS) entry which is preliminary data.</text>
</comment>
<dbReference type="Gene3D" id="3.40.50.720">
    <property type="entry name" value="NAD(P)-binding Rossmann-like Domain"/>
    <property type="match status" value="1"/>
</dbReference>
<dbReference type="PANTHER" id="PTHR43205">
    <property type="entry name" value="PROSTAGLANDIN REDUCTASE"/>
    <property type="match status" value="1"/>
</dbReference>